<keyword evidence="2 4" id="KW-0238">DNA-binding</keyword>
<dbReference type="InterPro" id="IPR001647">
    <property type="entry name" value="HTH_TetR"/>
</dbReference>
<reference evidence="7" key="1">
    <citation type="journal article" date="2019" name="Int. J. Syst. Evol. Microbiol.">
        <title>The Global Catalogue of Microorganisms (GCM) 10K type strain sequencing project: providing services to taxonomists for standard genome sequencing and annotation.</title>
        <authorList>
            <consortium name="The Broad Institute Genomics Platform"/>
            <consortium name="The Broad Institute Genome Sequencing Center for Infectious Disease"/>
            <person name="Wu L."/>
            <person name="Ma J."/>
        </authorList>
    </citation>
    <scope>NUCLEOTIDE SEQUENCE [LARGE SCALE GENOMIC DNA]</scope>
    <source>
        <strain evidence="7">IBRC-M 10908</strain>
    </source>
</reference>
<protein>
    <submittedName>
        <fullName evidence="6">TetR/AcrR family transcriptional regulator</fullName>
    </submittedName>
</protein>
<dbReference type="InterPro" id="IPR050109">
    <property type="entry name" value="HTH-type_TetR-like_transc_reg"/>
</dbReference>
<evidence type="ECO:0000256" key="1">
    <source>
        <dbReference type="ARBA" id="ARBA00023015"/>
    </source>
</evidence>
<evidence type="ECO:0000259" key="5">
    <source>
        <dbReference type="PROSITE" id="PS50977"/>
    </source>
</evidence>
<dbReference type="Pfam" id="PF00440">
    <property type="entry name" value="TetR_N"/>
    <property type="match status" value="1"/>
</dbReference>
<keyword evidence="7" id="KW-1185">Reference proteome</keyword>
<dbReference type="Gene3D" id="1.10.357.10">
    <property type="entry name" value="Tetracycline Repressor, domain 2"/>
    <property type="match status" value="1"/>
</dbReference>
<organism evidence="6 7">
    <name type="scientific">Salininema proteolyticum</name>
    <dbReference type="NCBI Taxonomy" id="1607685"/>
    <lineage>
        <taxon>Bacteria</taxon>
        <taxon>Bacillati</taxon>
        <taxon>Actinomycetota</taxon>
        <taxon>Actinomycetes</taxon>
        <taxon>Glycomycetales</taxon>
        <taxon>Glycomycetaceae</taxon>
        <taxon>Salininema</taxon>
    </lineage>
</organism>
<keyword evidence="1" id="KW-0805">Transcription regulation</keyword>
<dbReference type="RefSeq" id="WP_380624509.1">
    <property type="nucleotide sequence ID" value="NZ_JBHSDK010000034.1"/>
</dbReference>
<dbReference type="EMBL" id="JBHSDK010000034">
    <property type="protein sequence ID" value="MFC4337478.1"/>
    <property type="molecule type" value="Genomic_DNA"/>
</dbReference>
<dbReference type="PROSITE" id="PS50977">
    <property type="entry name" value="HTH_TETR_2"/>
    <property type="match status" value="1"/>
</dbReference>
<evidence type="ECO:0000313" key="7">
    <source>
        <dbReference type="Proteomes" id="UP001595823"/>
    </source>
</evidence>
<feature type="DNA-binding region" description="H-T-H motif" evidence="4">
    <location>
        <begin position="39"/>
        <end position="58"/>
    </location>
</feature>
<evidence type="ECO:0000313" key="6">
    <source>
        <dbReference type="EMBL" id="MFC4337478.1"/>
    </source>
</evidence>
<dbReference type="SUPFAM" id="SSF46689">
    <property type="entry name" value="Homeodomain-like"/>
    <property type="match status" value="1"/>
</dbReference>
<dbReference type="InterPro" id="IPR009057">
    <property type="entry name" value="Homeodomain-like_sf"/>
</dbReference>
<name>A0ABV8U484_9ACTN</name>
<feature type="domain" description="HTH tetR-type" evidence="5">
    <location>
        <begin position="16"/>
        <end position="76"/>
    </location>
</feature>
<evidence type="ECO:0000256" key="4">
    <source>
        <dbReference type="PROSITE-ProRule" id="PRU00335"/>
    </source>
</evidence>
<dbReference type="PANTHER" id="PTHR30055:SF234">
    <property type="entry name" value="HTH-TYPE TRANSCRIPTIONAL REGULATOR BETI"/>
    <property type="match status" value="1"/>
</dbReference>
<keyword evidence="3" id="KW-0804">Transcription</keyword>
<evidence type="ECO:0000256" key="3">
    <source>
        <dbReference type="ARBA" id="ARBA00023163"/>
    </source>
</evidence>
<proteinExistence type="predicted"/>
<sequence>MEATPRPEDRRSSVRTRSREAILTAAAELMEQRRRTDFSVDDLARTADISRRTIFNHFTSLDDVVTTVAGRMLTTVVDDMRAQAMNPAREKSTILDDLAATASGDNLVPTIAYLIEVFDGDDDRAEVRGAVLMRDSLTLFTQRMSAAIAHRHPDTDPLTVNLLVAAFSGGLIGIVEPWAETGGATDTPDSRRAWDRYITRLTDVLREPAP</sequence>
<accession>A0ABV8U484</accession>
<gene>
    <name evidence="6" type="ORF">ACFPET_19975</name>
</gene>
<comment type="caution">
    <text evidence="6">The sequence shown here is derived from an EMBL/GenBank/DDBJ whole genome shotgun (WGS) entry which is preliminary data.</text>
</comment>
<dbReference type="PANTHER" id="PTHR30055">
    <property type="entry name" value="HTH-TYPE TRANSCRIPTIONAL REGULATOR RUTR"/>
    <property type="match status" value="1"/>
</dbReference>
<dbReference type="Proteomes" id="UP001595823">
    <property type="component" value="Unassembled WGS sequence"/>
</dbReference>
<evidence type="ECO:0000256" key="2">
    <source>
        <dbReference type="ARBA" id="ARBA00023125"/>
    </source>
</evidence>